<reference evidence="1 2" key="1">
    <citation type="submission" date="2023-05" db="EMBL/GenBank/DDBJ databases">
        <title>Corynebacterium suedekumii sp. nov. and Corynebacterium breve sp. nov. isolated from raw cow's milk.</title>
        <authorList>
            <person name="Baer M.K."/>
            <person name="Mehl L."/>
            <person name="Hellmuth R."/>
            <person name="Marke G."/>
            <person name="Lipski A."/>
        </authorList>
    </citation>
    <scope>NUCLEOTIDE SEQUENCE [LARGE SCALE GENOMIC DNA]</scope>
    <source>
        <strain evidence="1 2">R4</strain>
    </source>
</reference>
<evidence type="ECO:0008006" key="3">
    <source>
        <dbReference type="Google" id="ProtNLM"/>
    </source>
</evidence>
<dbReference type="Proteomes" id="UP001225598">
    <property type="component" value="Chromosome"/>
</dbReference>
<dbReference type="EMBL" id="CP126969">
    <property type="protein sequence ID" value="WIM67753.1"/>
    <property type="molecule type" value="Genomic_DNA"/>
</dbReference>
<dbReference type="RefSeq" id="WP_284825078.1">
    <property type="nucleotide sequence ID" value="NZ_CP126969.1"/>
</dbReference>
<proteinExistence type="predicted"/>
<accession>A0ABY8VE22</accession>
<protein>
    <recommendedName>
        <fullName evidence="3">XRE family transcriptional regulator</fullName>
    </recommendedName>
</protein>
<keyword evidence="2" id="KW-1185">Reference proteome</keyword>
<gene>
    <name evidence="1" type="ORF">QP027_11865</name>
</gene>
<organism evidence="1 2">
    <name type="scientific">Corynebacterium breve</name>
    <dbReference type="NCBI Taxonomy" id="3049799"/>
    <lineage>
        <taxon>Bacteria</taxon>
        <taxon>Bacillati</taxon>
        <taxon>Actinomycetota</taxon>
        <taxon>Actinomycetes</taxon>
        <taxon>Mycobacteriales</taxon>
        <taxon>Corynebacteriaceae</taxon>
        <taxon>Corynebacterium</taxon>
    </lineage>
</organism>
<evidence type="ECO:0000313" key="2">
    <source>
        <dbReference type="Proteomes" id="UP001225598"/>
    </source>
</evidence>
<sequence>MHLYLVSDTNKPDLLRTRIGDALRHERLTQGKTIKELADPQR</sequence>
<evidence type="ECO:0000313" key="1">
    <source>
        <dbReference type="EMBL" id="WIM67753.1"/>
    </source>
</evidence>
<name>A0ABY8VE22_9CORY</name>